<sequence>MPLMLKRFAAAVAAVLIAFGGTACDPSTGGGSGGSVDDSGPHGIIPMPMPGGGTNFIVF</sequence>
<dbReference type="EMBL" id="KX683428">
    <property type="protein sequence ID" value="AOT23800.1"/>
    <property type="molecule type" value="Genomic_DNA"/>
</dbReference>
<gene>
    <name evidence="2" type="ORF">SEA_TBOND007_61</name>
</gene>
<evidence type="ECO:0000313" key="2">
    <source>
        <dbReference type="EMBL" id="AOT23800.1"/>
    </source>
</evidence>
<evidence type="ECO:0008006" key="4">
    <source>
        <dbReference type="Google" id="ProtNLM"/>
    </source>
</evidence>
<evidence type="ECO:0000313" key="3">
    <source>
        <dbReference type="Proteomes" id="UP000225924"/>
    </source>
</evidence>
<name>A0A1D8ES59_9CAUD</name>
<evidence type="ECO:0000256" key="1">
    <source>
        <dbReference type="SAM" id="MobiDB-lite"/>
    </source>
</evidence>
<reference evidence="2 3" key="1">
    <citation type="submission" date="2016-08" db="EMBL/GenBank/DDBJ databases">
        <authorList>
            <person name="Ahmed F."/>
            <person name="Bandayrel A."/>
            <person name="Anderson R."/>
            <person name="Medellin R."/>
            <person name="Mendez A."/>
            <person name="Mendoza F."/>
            <person name="Morales A."/>
            <person name="Perez T."/>
            <person name="Ramos J."/>
            <person name="Vu K."/>
            <person name="Sadana R."/>
            <person name="Saha S."/>
            <person name="Ball S.L."/>
            <person name="Garlena R.A."/>
            <person name="Russell D.A."/>
            <person name="Pope W.H."/>
            <person name="Jacobs-Sera D."/>
            <person name="Hendrix R.W."/>
            <person name="Hatfull G.F."/>
        </authorList>
    </citation>
    <scope>NUCLEOTIDE SEQUENCE [LARGE SCALE GENOMIC DNA]</scope>
</reference>
<accession>A0A1D8ES59</accession>
<feature type="compositionally biased region" description="Low complexity" evidence="1">
    <location>
        <begin position="35"/>
        <end position="46"/>
    </location>
</feature>
<feature type="region of interest" description="Disordered" evidence="1">
    <location>
        <begin position="27"/>
        <end position="54"/>
    </location>
</feature>
<dbReference type="Proteomes" id="UP000225924">
    <property type="component" value="Segment"/>
</dbReference>
<protein>
    <recommendedName>
        <fullName evidence="4">Lipoprotein</fullName>
    </recommendedName>
</protein>
<proteinExistence type="predicted"/>
<dbReference type="PROSITE" id="PS51257">
    <property type="entry name" value="PROKAR_LIPOPROTEIN"/>
    <property type="match status" value="1"/>
</dbReference>
<organism evidence="2 3">
    <name type="scientific">Mycobacterium phage TBond007</name>
    <dbReference type="NCBI Taxonomy" id="1897424"/>
    <lineage>
        <taxon>Viruses</taxon>
        <taxon>Duplodnaviria</taxon>
        <taxon>Heunggongvirae</taxon>
        <taxon>Uroviricota</taxon>
        <taxon>Caudoviricetes</taxon>
        <taxon>Weiservirinae</taxon>
        <taxon>Keshuvirus</taxon>
        <taxon>Keshuvirus pixie</taxon>
    </lineage>
</organism>